<evidence type="ECO:0008006" key="5">
    <source>
        <dbReference type="Google" id="ProtNLM"/>
    </source>
</evidence>
<evidence type="ECO:0000313" key="4">
    <source>
        <dbReference type="Proteomes" id="UP001596108"/>
    </source>
</evidence>
<organism evidence="3 4">
    <name type="scientific">Cohnella yongneupensis</name>
    <dbReference type="NCBI Taxonomy" id="425006"/>
    <lineage>
        <taxon>Bacteria</taxon>
        <taxon>Bacillati</taxon>
        <taxon>Bacillota</taxon>
        <taxon>Bacilli</taxon>
        <taxon>Bacillales</taxon>
        <taxon>Paenibacillaceae</taxon>
        <taxon>Cohnella</taxon>
    </lineage>
</organism>
<feature type="region of interest" description="Disordered" evidence="1">
    <location>
        <begin position="51"/>
        <end position="70"/>
    </location>
</feature>
<feature type="transmembrane region" description="Helical" evidence="2">
    <location>
        <begin position="152"/>
        <end position="170"/>
    </location>
</feature>
<reference evidence="4" key="1">
    <citation type="journal article" date="2019" name="Int. J. Syst. Evol. Microbiol.">
        <title>The Global Catalogue of Microorganisms (GCM) 10K type strain sequencing project: providing services to taxonomists for standard genome sequencing and annotation.</title>
        <authorList>
            <consortium name="The Broad Institute Genomics Platform"/>
            <consortium name="The Broad Institute Genome Sequencing Center for Infectious Disease"/>
            <person name="Wu L."/>
            <person name="Ma J."/>
        </authorList>
    </citation>
    <scope>NUCLEOTIDE SEQUENCE [LARGE SCALE GENOMIC DNA]</scope>
    <source>
        <strain evidence="4">CGMCC 1.18578</strain>
    </source>
</reference>
<sequence length="308" mass="33055">MQCTQCGHINQSGKFCVKCGASLEAAAAAAGANPGFPQGVPQQQTAVQPPYAQPGAYAGQAQPQYGQPAQFNQPNPQLQQAKQVANQFFNLFGQALKRPMRVSEQTNAGQMASGIISLVLFALLAPLTVYFLFKSNANGESVPFGEFALRPFAFMLFIVLAANTLIFVTLKFGNVVRSYKEVLARFGAYSVPAVAIVFVAFLLSLMDANLTFDISILGIGIVAWILGIGFTVYSYKSENTGGLDAFYGALLSIAITVLLVFLLKDVLSNIYVMVFRLMLIRVIMGGSDNSSDDDSGLSGLNDLLDMLN</sequence>
<evidence type="ECO:0000256" key="1">
    <source>
        <dbReference type="SAM" id="MobiDB-lite"/>
    </source>
</evidence>
<feature type="transmembrane region" description="Helical" evidence="2">
    <location>
        <begin position="108"/>
        <end position="132"/>
    </location>
</feature>
<keyword evidence="2" id="KW-1133">Transmembrane helix</keyword>
<feature type="transmembrane region" description="Helical" evidence="2">
    <location>
        <begin position="245"/>
        <end position="263"/>
    </location>
</feature>
<keyword evidence="2" id="KW-0472">Membrane</keyword>
<protein>
    <recommendedName>
        <fullName evidence="5">Zinc ribbon domain-containing protein</fullName>
    </recommendedName>
</protein>
<dbReference type="EMBL" id="JBHSNC010000054">
    <property type="protein sequence ID" value="MFC5531486.1"/>
    <property type="molecule type" value="Genomic_DNA"/>
</dbReference>
<keyword evidence="2" id="KW-0812">Transmembrane</keyword>
<proteinExistence type="predicted"/>
<dbReference type="RefSeq" id="WP_378113448.1">
    <property type="nucleotide sequence ID" value="NZ_JBHSNC010000054.1"/>
</dbReference>
<keyword evidence="4" id="KW-1185">Reference proteome</keyword>
<gene>
    <name evidence="3" type="ORF">ACFPQ4_18865</name>
</gene>
<evidence type="ECO:0000313" key="3">
    <source>
        <dbReference type="EMBL" id="MFC5531486.1"/>
    </source>
</evidence>
<feature type="transmembrane region" description="Helical" evidence="2">
    <location>
        <begin position="182"/>
        <end position="206"/>
    </location>
</feature>
<dbReference type="Proteomes" id="UP001596108">
    <property type="component" value="Unassembled WGS sequence"/>
</dbReference>
<accession>A0ABW0R2X0</accession>
<name>A0ABW0R2X0_9BACL</name>
<evidence type="ECO:0000256" key="2">
    <source>
        <dbReference type="SAM" id="Phobius"/>
    </source>
</evidence>
<comment type="caution">
    <text evidence="3">The sequence shown here is derived from an EMBL/GenBank/DDBJ whole genome shotgun (WGS) entry which is preliminary data.</text>
</comment>
<feature type="transmembrane region" description="Helical" evidence="2">
    <location>
        <begin position="212"/>
        <end position="233"/>
    </location>
</feature>